<evidence type="ECO:0000313" key="4">
    <source>
        <dbReference type="EMBL" id="PCH42419.1"/>
    </source>
</evidence>
<evidence type="ECO:0000256" key="3">
    <source>
        <dbReference type="SAM" id="SignalP"/>
    </source>
</evidence>
<name>A0A2H3JU49_WOLCO</name>
<keyword evidence="5" id="KW-1185">Reference proteome</keyword>
<accession>A0A2H3JU49</accession>
<proteinExistence type="predicted"/>
<keyword evidence="2" id="KW-0472">Membrane</keyword>
<dbReference type="EMBL" id="KB468124">
    <property type="protein sequence ID" value="PCH42419.1"/>
    <property type="molecule type" value="Genomic_DNA"/>
</dbReference>
<feature type="chain" id="PRO_5013837047" evidence="3">
    <location>
        <begin position="18"/>
        <end position="237"/>
    </location>
</feature>
<organism evidence="4 5">
    <name type="scientific">Wolfiporia cocos (strain MD-104)</name>
    <name type="common">Brown rot fungus</name>
    <dbReference type="NCBI Taxonomy" id="742152"/>
    <lineage>
        <taxon>Eukaryota</taxon>
        <taxon>Fungi</taxon>
        <taxon>Dikarya</taxon>
        <taxon>Basidiomycota</taxon>
        <taxon>Agaricomycotina</taxon>
        <taxon>Agaricomycetes</taxon>
        <taxon>Polyporales</taxon>
        <taxon>Phaeolaceae</taxon>
        <taxon>Wolfiporia</taxon>
    </lineage>
</organism>
<feature type="transmembrane region" description="Helical" evidence="2">
    <location>
        <begin position="215"/>
        <end position="236"/>
    </location>
</feature>
<dbReference type="STRING" id="742152.A0A2H3JU49"/>
<dbReference type="OMA" id="FTWPTNI"/>
<keyword evidence="2" id="KW-1133">Transmembrane helix</keyword>
<reference evidence="4 5" key="1">
    <citation type="journal article" date="2012" name="Science">
        <title>The Paleozoic origin of enzymatic lignin decomposition reconstructed from 31 fungal genomes.</title>
        <authorList>
            <person name="Floudas D."/>
            <person name="Binder M."/>
            <person name="Riley R."/>
            <person name="Barry K."/>
            <person name="Blanchette R.A."/>
            <person name="Henrissat B."/>
            <person name="Martinez A.T."/>
            <person name="Otillar R."/>
            <person name="Spatafora J.W."/>
            <person name="Yadav J.S."/>
            <person name="Aerts A."/>
            <person name="Benoit I."/>
            <person name="Boyd A."/>
            <person name="Carlson A."/>
            <person name="Copeland A."/>
            <person name="Coutinho P.M."/>
            <person name="de Vries R.P."/>
            <person name="Ferreira P."/>
            <person name="Findley K."/>
            <person name="Foster B."/>
            <person name="Gaskell J."/>
            <person name="Glotzer D."/>
            <person name="Gorecki P."/>
            <person name="Heitman J."/>
            <person name="Hesse C."/>
            <person name="Hori C."/>
            <person name="Igarashi K."/>
            <person name="Jurgens J.A."/>
            <person name="Kallen N."/>
            <person name="Kersten P."/>
            <person name="Kohler A."/>
            <person name="Kuees U."/>
            <person name="Kumar T.K.A."/>
            <person name="Kuo A."/>
            <person name="LaButti K."/>
            <person name="Larrondo L.F."/>
            <person name="Lindquist E."/>
            <person name="Ling A."/>
            <person name="Lombard V."/>
            <person name="Lucas S."/>
            <person name="Lundell T."/>
            <person name="Martin R."/>
            <person name="McLaughlin D.J."/>
            <person name="Morgenstern I."/>
            <person name="Morin E."/>
            <person name="Murat C."/>
            <person name="Nagy L.G."/>
            <person name="Nolan M."/>
            <person name="Ohm R.A."/>
            <person name="Patyshakuliyeva A."/>
            <person name="Rokas A."/>
            <person name="Ruiz-Duenas F.J."/>
            <person name="Sabat G."/>
            <person name="Salamov A."/>
            <person name="Samejima M."/>
            <person name="Schmutz J."/>
            <person name="Slot J.C."/>
            <person name="St John F."/>
            <person name="Stenlid J."/>
            <person name="Sun H."/>
            <person name="Sun S."/>
            <person name="Syed K."/>
            <person name="Tsang A."/>
            <person name="Wiebenga A."/>
            <person name="Young D."/>
            <person name="Pisabarro A."/>
            <person name="Eastwood D.C."/>
            <person name="Martin F."/>
            <person name="Cullen D."/>
            <person name="Grigoriev I.V."/>
            <person name="Hibbett D.S."/>
        </authorList>
    </citation>
    <scope>NUCLEOTIDE SEQUENCE [LARGE SCALE GENOMIC DNA]</scope>
    <source>
        <strain evidence="4 5">MD-104</strain>
    </source>
</reference>
<keyword evidence="3" id="KW-0732">Signal</keyword>
<protein>
    <submittedName>
        <fullName evidence="4">Uncharacterized protein</fullName>
    </submittedName>
</protein>
<dbReference type="AlphaFoldDB" id="A0A2H3JU49"/>
<evidence type="ECO:0000256" key="1">
    <source>
        <dbReference type="SAM" id="MobiDB-lite"/>
    </source>
</evidence>
<dbReference type="Proteomes" id="UP000218811">
    <property type="component" value="Unassembled WGS sequence"/>
</dbReference>
<evidence type="ECO:0000313" key="5">
    <source>
        <dbReference type="Proteomes" id="UP000218811"/>
    </source>
</evidence>
<sequence>MKSTLFAVAALVAGVASLTIDTPSDVSECVPTQFTWSGGVAPYYLGRLSLTQQYAIALEFLQSIEPGSDPSGTPLQQYGPLSGTSLTWSTNITANTQVSLTIKDSTGATDQSAPFEIGTGSTSCLSASAGSSSTAAGTSSSSAAASSSASSTSSASDSSSGSSTSAASSSASSGASTSASGSSSAATSTSPSGSSSATSSSASATNTASGNTSGAMANAASLAVAGIVGAGLAAILA</sequence>
<evidence type="ECO:0000256" key="2">
    <source>
        <dbReference type="SAM" id="Phobius"/>
    </source>
</evidence>
<gene>
    <name evidence="4" type="ORF">WOLCODRAFT_152448</name>
</gene>
<feature type="signal peptide" evidence="3">
    <location>
        <begin position="1"/>
        <end position="17"/>
    </location>
</feature>
<feature type="region of interest" description="Disordered" evidence="1">
    <location>
        <begin position="136"/>
        <end position="212"/>
    </location>
</feature>
<keyword evidence="2" id="KW-0812">Transmembrane</keyword>
<dbReference type="OrthoDB" id="3362246at2759"/>